<evidence type="ECO:0000256" key="3">
    <source>
        <dbReference type="ARBA" id="ARBA00016098"/>
    </source>
</evidence>
<feature type="signal peptide" evidence="7">
    <location>
        <begin position="1"/>
        <end position="20"/>
    </location>
</feature>
<sequence length="115" mass="12884">MYRSAIFIFIFFFFFPQTSTLTQGLERIPDQMGYLVMSEDGVLASAGDLENDEFLAGVIRDMVAAACTLRTSTGDQPPFKRMSIIFGEHTFLVTVSGQKIYVVKRHNAVHEPISV</sequence>
<comment type="function">
    <text evidence="6">As part of the Ragulator complex it is involved in amino acid sensing and activation of mTORC1, a signaling complex promoting cell growth in response to growth factors, energy levels, and amino acids. Activated by amino acids through a mechanism involving the lysosomal V-ATPase, the Ragulator plays a dual role for the small GTPases Rag (RagA/RRAGA, RagB/RRAGB, RagC/RRAGC and/or RagD/RRAGD): it (1) acts as a guanine nucleotide exchange factor (GEF), activating the small GTPases Rag and (2) mediates recruitment of Rag GTPases to the lysosome membrane. Activated Ragulator and Rag GTPases function as a scaffold recruiting mTORC1 to lysosomes where it is in turn activated.</text>
</comment>
<dbReference type="PANTHER" id="PTHR33967">
    <property type="entry name" value="RAGULATOR COMPLEX PROTEIN LAMTOR4"/>
    <property type="match status" value="1"/>
</dbReference>
<name>A0A8C5MP23_9ANUR</name>
<evidence type="ECO:0000313" key="9">
    <source>
        <dbReference type="Proteomes" id="UP000694569"/>
    </source>
</evidence>
<dbReference type="AlphaFoldDB" id="A0A8C5MP23"/>
<keyword evidence="7" id="KW-0732">Signal</keyword>
<reference evidence="8" key="1">
    <citation type="submission" date="2025-08" db="UniProtKB">
        <authorList>
            <consortium name="Ensembl"/>
        </authorList>
    </citation>
    <scope>IDENTIFICATION</scope>
</reference>
<evidence type="ECO:0000313" key="8">
    <source>
        <dbReference type="Ensembl" id="ENSLLEP00000014950.1"/>
    </source>
</evidence>
<evidence type="ECO:0000256" key="5">
    <source>
        <dbReference type="ARBA" id="ARBA00032690"/>
    </source>
</evidence>
<dbReference type="Ensembl" id="ENSLLET00000015527.1">
    <property type="protein sequence ID" value="ENSLLEP00000014950.1"/>
    <property type="gene ID" value="ENSLLEG00000009384.1"/>
</dbReference>
<evidence type="ECO:0000256" key="1">
    <source>
        <dbReference type="ARBA" id="ARBA00004371"/>
    </source>
</evidence>
<evidence type="ECO:0000256" key="7">
    <source>
        <dbReference type="SAM" id="SignalP"/>
    </source>
</evidence>
<dbReference type="GO" id="GO:0005764">
    <property type="term" value="C:lysosome"/>
    <property type="evidence" value="ECO:0007669"/>
    <property type="project" value="UniProtKB-SubCell"/>
</dbReference>
<dbReference type="InterPro" id="IPR034601">
    <property type="entry name" value="LAMTOR4"/>
</dbReference>
<dbReference type="GO" id="GO:0071986">
    <property type="term" value="C:Ragulator complex"/>
    <property type="evidence" value="ECO:0007669"/>
    <property type="project" value="InterPro"/>
</dbReference>
<keyword evidence="9" id="KW-1185">Reference proteome</keyword>
<dbReference type="OrthoDB" id="275011at2759"/>
<comment type="similarity">
    <text evidence="2">Belongs to the LAMTOR4 family.</text>
</comment>
<evidence type="ECO:0000256" key="2">
    <source>
        <dbReference type="ARBA" id="ARBA00010627"/>
    </source>
</evidence>
<proteinExistence type="inferred from homology"/>
<evidence type="ECO:0000256" key="4">
    <source>
        <dbReference type="ARBA" id="ARBA00023228"/>
    </source>
</evidence>
<dbReference type="GO" id="GO:0071230">
    <property type="term" value="P:cellular response to amino acid stimulus"/>
    <property type="evidence" value="ECO:0007669"/>
    <property type="project" value="InterPro"/>
</dbReference>
<accession>A0A8C5MP23</accession>
<feature type="chain" id="PRO_5034771222" description="Ragulator complex protein LAMTOR4" evidence="7">
    <location>
        <begin position="21"/>
        <end position="115"/>
    </location>
</feature>
<evidence type="ECO:0000256" key="6">
    <source>
        <dbReference type="ARBA" id="ARBA00045571"/>
    </source>
</evidence>
<comment type="subcellular location">
    <subcellularLocation>
        <location evidence="1">Lysosome</location>
    </subcellularLocation>
</comment>
<dbReference type="GO" id="GO:0005085">
    <property type="term" value="F:guanyl-nucleotide exchange factor activity"/>
    <property type="evidence" value="ECO:0007669"/>
    <property type="project" value="TreeGrafter"/>
</dbReference>
<keyword evidence="4" id="KW-0458">Lysosome</keyword>
<organism evidence="8 9">
    <name type="scientific">Leptobrachium leishanense</name>
    <name type="common">Leishan spiny toad</name>
    <dbReference type="NCBI Taxonomy" id="445787"/>
    <lineage>
        <taxon>Eukaryota</taxon>
        <taxon>Metazoa</taxon>
        <taxon>Chordata</taxon>
        <taxon>Craniata</taxon>
        <taxon>Vertebrata</taxon>
        <taxon>Euteleostomi</taxon>
        <taxon>Amphibia</taxon>
        <taxon>Batrachia</taxon>
        <taxon>Anura</taxon>
        <taxon>Pelobatoidea</taxon>
        <taxon>Megophryidae</taxon>
        <taxon>Leptobrachium</taxon>
    </lineage>
</organism>
<dbReference type="GO" id="GO:0032008">
    <property type="term" value="P:positive regulation of TOR signaling"/>
    <property type="evidence" value="ECO:0007669"/>
    <property type="project" value="InterPro"/>
</dbReference>
<reference evidence="8" key="2">
    <citation type="submission" date="2025-09" db="UniProtKB">
        <authorList>
            <consortium name="Ensembl"/>
        </authorList>
    </citation>
    <scope>IDENTIFICATION</scope>
</reference>
<dbReference type="GeneTree" id="ENSGT00390000016053"/>
<protein>
    <recommendedName>
        <fullName evidence="3">Ragulator complex protein LAMTOR4</fullName>
    </recommendedName>
    <alternativeName>
        <fullName evidence="5">Late endosomal/lysosomal adaptor and MAPK and MTOR activator 4</fullName>
    </alternativeName>
</protein>
<dbReference type="PANTHER" id="PTHR33967:SF1">
    <property type="entry name" value="RAGULATOR COMPLEX PROTEIN LAMTOR4"/>
    <property type="match status" value="1"/>
</dbReference>
<gene>
    <name evidence="8" type="primary">LAMTOR4</name>
</gene>
<dbReference type="Proteomes" id="UP000694569">
    <property type="component" value="Unplaced"/>
</dbReference>